<dbReference type="InParanoid" id="T0PHN7"/>
<feature type="non-terminal residue" evidence="1">
    <location>
        <position position="108"/>
    </location>
</feature>
<sequence length="108" mass="11842">MQLEVYAATISVGDRWLYNRLPDLIVAKVATYLGPVDQMRHLITHVLDPVNDMAPGVVTLLEQGHADAAECFIPGIVQHLGRGEITSVDAVYSALVLAAMQDNDNELW</sequence>
<dbReference type="EMBL" id="JH767353">
    <property type="protein sequence ID" value="EQC24874.1"/>
    <property type="molecule type" value="Genomic_DNA"/>
</dbReference>
<accession>T0PHN7</accession>
<name>T0PHN7_SAPDV</name>
<dbReference type="GeneID" id="19957962"/>
<proteinExistence type="predicted"/>
<gene>
    <name evidence="1" type="ORF">SDRG_17235</name>
</gene>
<dbReference type="Proteomes" id="UP000030762">
    <property type="component" value="Unassembled WGS sequence"/>
</dbReference>
<evidence type="ECO:0000313" key="1">
    <source>
        <dbReference type="EMBL" id="EQC24874.1"/>
    </source>
</evidence>
<dbReference type="VEuPathDB" id="FungiDB:SDRG_17235"/>
<organism evidence="1 2">
    <name type="scientific">Saprolegnia diclina (strain VS20)</name>
    <dbReference type="NCBI Taxonomy" id="1156394"/>
    <lineage>
        <taxon>Eukaryota</taxon>
        <taxon>Sar</taxon>
        <taxon>Stramenopiles</taxon>
        <taxon>Oomycota</taxon>
        <taxon>Saprolegniomycetes</taxon>
        <taxon>Saprolegniales</taxon>
        <taxon>Saprolegniaceae</taxon>
        <taxon>Saprolegnia</taxon>
    </lineage>
</organism>
<evidence type="ECO:0000313" key="2">
    <source>
        <dbReference type="Proteomes" id="UP000030762"/>
    </source>
</evidence>
<keyword evidence="2" id="KW-1185">Reference proteome</keyword>
<reference evidence="1 2" key="1">
    <citation type="submission" date="2012-04" db="EMBL/GenBank/DDBJ databases">
        <title>The Genome Sequence of Saprolegnia declina VS20.</title>
        <authorList>
            <consortium name="The Broad Institute Genome Sequencing Platform"/>
            <person name="Russ C."/>
            <person name="Nusbaum C."/>
            <person name="Tyler B."/>
            <person name="van West P."/>
            <person name="Dieguez-Uribeondo J."/>
            <person name="de Bruijn I."/>
            <person name="Tripathy S."/>
            <person name="Jiang R."/>
            <person name="Young S.K."/>
            <person name="Zeng Q."/>
            <person name="Gargeya S."/>
            <person name="Fitzgerald M."/>
            <person name="Haas B."/>
            <person name="Abouelleil A."/>
            <person name="Alvarado L."/>
            <person name="Arachchi H.M."/>
            <person name="Berlin A."/>
            <person name="Chapman S.B."/>
            <person name="Goldberg J."/>
            <person name="Griggs A."/>
            <person name="Gujja S."/>
            <person name="Hansen M."/>
            <person name="Howarth C."/>
            <person name="Imamovic A."/>
            <person name="Larimer J."/>
            <person name="McCowen C."/>
            <person name="Montmayeur A."/>
            <person name="Murphy C."/>
            <person name="Neiman D."/>
            <person name="Pearson M."/>
            <person name="Priest M."/>
            <person name="Roberts A."/>
            <person name="Saif S."/>
            <person name="Shea T."/>
            <person name="Sisk P."/>
            <person name="Sykes S."/>
            <person name="Wortman J."/>
            <person name="Nusbaum C."/>
            <person name="Birren B."/>
        </authorList>
    </citation>
    <scope>NUCLEOTIDE SEQUENCE [LARGE SCALE GENOMIC DNA]</scope>
    <source>
        <strain evidence="1 2">VS20</strain>
    </source>
</reference>
<dbReference type="AlphaFoldDB" id="T0PHN7"/>
<protein>
    <submittedName>
        <fullName evidence="1">Uncharacterized protein</fullName>
    </submittedName>
</protein>
<dbReference type="RefSeq" id="XP_008621697.1">
    <property type="nucleotide sequence ID" value="XM_008623475.1"/>
</dbReference>